<sequence length="207" mass="23023">MGFVKKSDDMEIHGDERKRERDLPGLLQQLQEADPAIRRWAVRDLAQYPEAVPHLIDLLNRETVPFVREAVFTSLVTIGSLSAVEGLLSCLRSDDAALRNETIEALQNLPDLVVPFIDKLLADPDSDVRILTINILEALKHPNVEDWLIKVIQQDPHVNVCTTAVDVLSEVGTEKALPALEALKKRFPGETFVQFAVDTAITTIRGA</sequence>
<accession>A0A7C3HYV5</accession>
<dbReference type="Gene3D" id="1.25.10.10">
    <property type="entry name" value="Leucine-rich Repeat Variant"/>
    <property type="match status" value="1"/>
</dbReference>
<dbReference type="SMART" id="SM00567">
    <property type="entry name" value="EZ_HEAT"/>
    <property type="match status" value="3"/>
</dbReference>
<dbReference type="PANTHER" id="PTHR12697">
    <property type="entry name" value="PBS LYASE HEAT-LIKE PROTEIN"/>
    <property type="match status" value="1"/>
</dbReference>
<reference evidence="1" key="1">
    <citation type="journal article" date="2020" name="mSystems">
        <title>Genome- and Community-Level Interaction Insights into Carbon Utilization and Element Cycling Functions of Hydrothermarchaeota in Hydrothermal Sediment.</title>
        <authorList>
            <person name="Zhou Z."/>
            <person name="Liu Y."/>
            <person name="Xu W."/>
            <person name="Pan J."/>
            <person name="Luo Z.H."/>
            <person name="Li M."/>
        </authorList>
    </citation>
    <scope>NUCLEOTIDE SEQUENCE [LARGE SCALE GENOMIC DNA]</scope>
    <source>
        <strain evidence="1">SpSt-503</strain>
    </source>
</reference>
<dbReference type="SUPFAM" id="SSF48371">
    <property type="entry name" value="ARM repeat"/>
    <property type="match status" value="1"/>
</dbReference>
<dbReference type="EMBL" id="DSVL01000418">
    <property type="protein sequence ID" value="HFH30519.1"/>
    <property type="molecule type" value="Genomic_DNA"/>
</dbReference>
<dbReference type="InterPro" id="IPR011989">
    <property type="entry name" value="ARM-like"/>
</dbReference>
<protein>
    <submittedName>
        <fullName evidence="1">HEAT repeat domain-containing protein</fullName>
    </submittedName>
</protein>
<name>A0A7C3HYV5_9SPIR</name>
<dbReference type="PANTHER" id="PTHR12697:SF5">
    <property type="entry name" value="DEOXYHYPUSINE HYDROXYLASE"/>
    <property type="match status" value="1"/>
</dbReference>
<comment type="caution">
    <text evidence="1">The sequence shown here is derived from an EMBL/GenBank/DDBJ whole genome shotgun (WGS) entry which is preliminary data.</text>
</comment>
<dbReference type="AlphaFoldDB" id="A0A7C3HYV5"/>
<gene>
    <name evidence="1" type="ORF">ENS59_13605</name>
</gene>
<dbReference type="Pfam" id="PF13646">
    <property type="entry name" value="HEAT_2"/>
    <property type="match status" value="2"/>
</dbReference>
<evidence type="ECO:0000313" key="1">
    <source>
        <dbReference type="EMBL" id="HFH30519.1"/>
    </source>
</evidence>
<proteinExistence type="predicted"/>
<organism evidence="1">
    <name type="scientific">Gracilinema caldarium</name>
    <dbReference type="NCBI Taxonomy" id="215591"/>
    <lineage>
        <taxon>Bacteria</taxon>
        <taxon>Pseudomonadati</taxon>
        <taxon>Spirochaetota</taxon>
        <taxon>Spirochaetia</taxon>
        <taxon>Spirochaetales</taxon>
        <taxon>Breznakiellaceae</taxon>
        <taxon>Gracilinema</taxon>
    </lineage>
</organism>
<dbReference type="GO" id="GO:0016491">
    <property type="term" value="F:oxidoreductase activity"/>
    <property type="evidence" value="ECO:0007669"/>
    <property type="project" value="TreeGrafter"/>
</dbReference>
<dbReference type="InterPro" id="IPR004155">
    <property type="entry name" value="PBS_lyase_HEAT"/>
</dbReference>
<dbReference type="InterPro" id="IPR016024">
    <property type="entry name" value="ARM-type_fold"/>
</dbReference>